<dbReference type="Pfam" id="PF16881">
    <property type="entry name" value="LIAS_N"/>
    <property type="match status" value="1"/>
</dbReference>
<dbReference type="GO" id="GO:0016992">
    <property type="term" value="F:lipoate synthase activity"/>
    <property type="evidence" value="ECO:0007669"/>
    <property type="project" value="UniProtKB-UniRule"/>
</dbReference>
<dbReference type="GO" id="GO:0009249">
    <property type="term" value="P:protein lipoylation"/>
    <property type="evidence" value="ECO:0007669"/>
    <property type="project" value="UniProtKB-UniRule"/>
</dbReference>
<comment type="catalytic activity">
    <reaction evidence="10 11">
        <text>[[Fe-S] cluster scaffold protein carrying a second [4Fe-4S](2+) cluster] + N(6)-octanoyl-L-lysyl-[protein] + 2 oxidized [2Fe-2S]-[ferredoxin] + 2 S-adenosyl-L-methionine + 4 H(+) = [[Fe-S] cluster scaffold protein] + N(6)-[(R)-dihydrolipoyl]-L-lysyl-[protein] + 4 Fe(3+) + 2 hydrogen sulfide + 2 5'-deoxyadenosine + 2 L-methionine + 2 reduced [2Fe-2S]-[ferredoxin]</text>
        <dbReference type="Rhea" id="RHEA:16585"/>
        <dbReference type="Rhea" id="RHEA-COMP:9928"/>
        <dbReference type="Rhea" id="RHEA-COMP:10000"/>
        <dbReference type="Rhea" id="RHEA-COMP:10001"/>
        <dbReference type="Rhea" id="RHEA-COMP:10475"/>
        <dbReference type="Rhea" id="RHEA-COMP:14568"/>
        <dbReference type="Rhea" id="RHEA-COMP:14569"/>
        <dbReference type="ChEBI" id="CHEBI:15378"/>
        <dbReference type="ChEBI" id="CHEBI:17319"/>
        <dbReference type="ChEBI" id="CHEBI:29034"/>
        <dbReference type="ChEBI" id="CHEBI:29919"/>
        <dbReference type="ChEBI" id="CHEBI:33722"/>
        <dbReference type="ChEBI" id="CHEBI:33737"/>
        <dbReference type="ChEBI" id="CHEBI:33738"/>
        <dbReference type="ChEBI" id="CHEBI:57844"/>
        <dbReference type="ChEBI" id="CHEBI:59789"/>
        <dbReference type="ChEBI" id="CHEBI:78809"/>
        <dbReference type="ChEBI" id="CHEBI:83100"/>
        <dbReference type="EC" id="2.8.1.8"/>
    </reaction>
</comment>
<dbReference type="EC" id="2.8.1.8" evidence="11"/>
<accession>A0A7J6XGY7</accession>
<feature type="region of interest" description="Disordered" evidence="12">
    <location>
        <begin position="40"/>
        <end position="82"/>
    </location>
</feature>
<keyword evidence="15" id="KW-1185">Reference proteome</keyword>
<evidence type="ECO:0000256" key="8">
    <source>
        <dbReference type="ARBA" id="ARBA00023004"/>
    </source>
</evidence>
<evidence type="ECO:0000256" key="10">
    <source>
        <dbReference type="ARBA" id="ARBA00047326"/>
    </source>
</evidence>
<evidence type="ECO:0000313" key="15">
    <source>
        <dbReference type="Proteomes" id="UP000554482"/>
    </source>
</evidence>
<sequence length="385" mass="42287">MMNQSLSKPSIPSIPFSSTKPKSLIFFSHPKQSVIIRSKLVDSDNEVVQSSKTQSSNSKLFESENGKSSKGPYPGGGMGVYTGRDPNVKKPEWLRQKAPQGDKFQEVKESLSRLKLNTVCEEAQCPNIGECWNGGGDGIATATIMLLGDTCTRGCRFCAVKTSRNPAPPDPMEPENTAKAIASWGVDYIVLTSVDRDDLPDGGSGHFTRTVEALKSHKPDIMVECLTSDFRGDLNAVTTLVHSGLDVFAHNVETVKRLQRIVRDPRAGYEQSLSVLKHAKLCKAGMITKTSIMLGLGETDEEVRETMADLRAIDVDILTLGQYLQPTPLHLTVKEYVTPAKFAFWKDYGESIGFRYVASGPLVRSSYRAGELFVKTMVREKSNSS</sequence>
<keyword evidence="5 11" id="KW-0808">Transferase</keyword>
<feature type="binding site" evidence="11">
    <location>
        <position position="151"/>
    </location>
    <ligand>
        <name>[4Fe-4S] cluster</name>
        <dbReference type="ChEBI" id="CHEBI:49883"/>
        <label>2</label>
        <note>4Fe-4S-S-AdoMet</note>
    </ligand>
</feature>
<dbReference type="NCBIfam" id="TIGR00510">
    <property type="entry name" value="lipA"/>
    <property type="match status" value="1"/>
</dbReference>
<dbReference type="UniPathway" id="UPA00538">
    <property type="reaction ID" value="UER00593"/>
</dbReference>
<name>A0A7J6XGY7_THATH</name>
<feature type="domain" description="Radical SAM core" evidence="13">
    <location>
        <begin position="134"/>
        <end position="355"/>
    </location>
</feature>
<dbReference type="Proteomes" id="UP000554482">
    <property type="component" value="Unassembled WGS sequence"/>
</dbReference>
<dbReference type="InterPro" id="IPR003698">
    <property type="entry name" value="Lipoyl_synth"/>
</dbReference>
<dbReference type="InterPro" id="IPR013785">
    <property type="entry name" value="Aldolase_TIM"/>
</dbReference>
<dbReference type="GO" id="GO:0051539">
    <property type="term" value="F:4 iron, 4 sulfur cluster binding"/>
    <property type="evidence" value="ECO:0007669"/>
    <property type="project" value="UniProtKB-UniRule"/>
</dbReference>
<reference evidence="14 15" key="1">
    <citation type="submission" date="2020-06" db="EMBL/GenBank/DDBJ databases">
        <title>Transcriptomic and genomic resources for Thalictrum thalictroides and T. hernandezii: Facilitating candidate gene discovery in an emerging model plant lineage.</title>
        <authorList>
            <person name="Arias T."/>
            <person name="Riano-Pachon D.M."/>
            <person name="Di Stilio V.S."/>
        </authorList>
    </citation>
    <scope>NUCLEOTIDE SEQUENCE [LARGE SCALE GENOMIC DNA]</scope>
    <source>
        <strain evidence="15">cv. WT478/WT964</strain>
        <tissue evidence="14">Leaves</tissue>
    </source>
</reference>
<dbReference type="InterPro" id="IPR031691">
    <property type="entry name" value="LIAS_N"/>
</dbReference>
<feature type="binding site" evidence="11">
    <location>
        <position position="366"/>
    </location>
    <ligand>
        <name>[4Fe-4S] cluster</name>
        <dbReference type="ChEBI" id="CHEBI:49883"/>
        <label>1</label>
    </ligand>
</feature>
<evidence type="ECO:0000256" key="12">
    <source>
        <dbReference type="SAM" id="MobiDB-lite"/>
    </source>
</evidence>
<keyword evidence="8 11" id="KW-0408">Iron</keyword>
<keyword evidence="3 11" id="KW-0150">Chloroplast</keyword>
<dbReference type="InterPro" id="IPR058240">
    <property type="entry name" value="rSAM_sf"/>
</dbReference>
<organism evidence="14 15">
    <name type="scientific">Thalictrum thalictroides</name>
    <name type="common">Rue-anemone</name>
    <name type="synonym">Anemone thalictroides</name>
    <dbReference type="NCBI Taxonomy" id="46969"/>
    <lineage>
        <taxon>Eukaryota</taxon>
        <taxon>Viridiplantae</taxon>
        <taxon>Streptophyta</taxon>
        <taxon>Embryophyta</taxon>
        <taxon>Tracheophyta</taxon>
        <taxon>Spermatophyta</taxon>
        <taxon>Magnoliopsida</taxon>
        <taxon>Ranunculales</taxon>
        <taxon>Ranunculaceae</taxon>
        <taxon>Thalictroideae</taxon>
        <taxon>Thalictrum</taxon>
    </lineage>
</organism>
<comment type="pathway">
    <text evidence="11">Protein modification; protein lipoylation via endogenous pathway; protein N(6)-(lipoyl)lysine from octanoyl-[acyl-carrier-protein]: step 2/2.</text>
</comment>
<evidence type="ECO:0000313" key="14">
    <source>
        <dbReference type="EMBL" id="KAF5207800.1"/>
    </source>
</evidence>
<dbReference type="GO" id="GO:0046872">
    <property type="term" value="F:metal ion binding"/>
    <property type="evidence" value="ECO:0007669"/>
    <property type="project" value="UniProtKB-KW"/>
</dbReference>
<evidence type="ECO:0000256" key="3">
    <source>
        <dbReference type="ARBA" id="ARBA00022528"/>
    </source>
</evidence>
<evidence type="ECO:0000256" key="9">
    <source>
        <dbReference type="ARBA" id="ARBA00023014"/>
    </source>
</evidence>
<keyword evidence="9 11" id="KW-0411">Iron-sulfur</keyword>
<comment type="caution">
    <text evidence="14">The sequence shown here is derived from an EMBL/GenBank/DDBJ whole genome shotgun (WGS) entry which is preliminary data.</text>
</comment>
<evidence type="ECO:0000256" key="1">
    <source>
        <dbReference type="ARBA" id="ARBA00004229"/>
    </source>
</evidence>
<comment type="function">
    <text evidence="11">Catalyzes the radical-mediated insertion of two sulfur atoms into the C-6 and C-8 positions of the octanoyl moiety bound to the lipoyl domains of lipoate-dependent enzymes, thereby converting the octanoylated domains into lipoylated derivatives.</text>
</comment>
<dbReference type="SFLD" id="SFLDG01058">
    <property type="entry name" value="lipoyl_synthase_like"/>
    <property type="match status" value="1"/>
</dbReference>
<dbReference type="HAMAP" id="MF_03129">
    <property type="entry name" value="Lipoyl_synth_plantC"/>
    <property type="match status" value="1"/>
</dbReference>
<dbReference type="PROSITE" id="PS51918">
    <property type="entry name" value="RADICAL_SAM"/>
    <property type="match status" value="1"/>
</dbReference>
<dbReference type="PIRSF" id="PIRSF005963">
    <property type="entry name" value="Lipoyl_synth"/>
    <property type="match status" value="1"/>
</dbReference>
<dbReference type="SFLD" id="SFLDF00271">
    <property type="entry name" value="lipoyl_synthase"/>
    <property type="match status" value="1"/>
</dbReference>
<dbReference type="Gene3D" id="3.20.20.70">
    <property type="entry name" value="Aldolase class I"/>
    <property type="match status" value="1"/>
</dbReference>
<dbReference type="OrthoDB" id="3231at2759"/>
<dbReference type="GO" id="GO:0009507">
    <property type="term" value="C:chloroplast"/>
    <property type="evidence" value="ECO:0007669"/>
    <property type="project" value="UniProtKB-SubCell"/>
</dbReference>
<evidence type="ECO:0000256" key="4">
    <source>
        <dbReference type="ARBA" id="ARBA00022640"/>
    </source>
</evidence>
<dbReference type="NCBIfam" id="NF009544">
    <property type="entry name" value="PRK12928.1"/>
    <property type="match status" value="1"/>
</dbReference>
<dbReference type="SFLD" id="SFLDS00029">
    <property type="entry name" value="Radical_SAM"/>
    <property type="match status" value="1"/>
</dbReference>
<feature type="binding site" evidence="11">
    <location>
        <position position="120"/>
    </location>
    <ligand>
        <name>[4Fe-4S] cluster</name>
        <dbReference type="ChEBI" id="CHEBI:49883"/>
        <label>1</label>
    </ligand>
</feature>
<dbReference type="InterPro" id="IPR007197">
    <property type="entry name" value="rSAM"/>
</dbReference>
<gene>
    <name evidence="11" type="primary">LIP1P</name>
    <name evidence="14" type="ORF">FRX31_002616</name>
</gene>
<dbReference type="SMART" id="SM00729">
    <property type="entry name" value="Elp3"/>
    <property type="match status" value="1"/>
</dbReference>
<keyword evidence="4 11" id="KW-0934">Plastid</keyword>
<comment type="similarity">
    <text evidence="11">Belongs to the radical SAM superfamily. Lipoyl synthase family.</text>
</comment>
<evidence type="ECO:0000256" key="6">
    <source>
        <dbReference type="ARBA" id="ARBA00022691"/>
    </source>
</evidence>
<evidence type="ECO:0000256" key="11">
    <source>
        <dbReference type="HAMAP-Rule" id="MF_03129"/>
    </source>
</evidence>
<dbReference type="SUPFAM" id="SSF102114">
    <property type="entry name" value="Radical SAM enzymes"/>
    <property type="match status" value="1"/>
</dbReference>
<dbReference type="GO" id="GO:0005739">
    <property type="term" value="C:mitochondrion"/>
    <property type="evidence" value="ECO:0007669"/>
    <property type="project" value="UniProtKB-ARBA"/>
</dbReference>
<dbReference type="Pfam" id="PF04055">
    <property type="entry name" value="Radical_SAM"/>
    <property type="match status" value="1"/>
</dbReference>
<evidence type="ECO:0000256" key="5">
    <source>
        <dbReference type="ARBA" id="ARBA00022679"/>
    </source>
</evidence>
<dbReference type="CDD" id="cd01335">
    <property type="entry name" value="Radical_SAM"/>
    <property type="match status" value="1"/>
</dbReference>
<feature type="compositionally biased region" description="Polar residues" evidence="12">
    <location>
        <begin position="46"/>
        <end position="60"/>
    </location>
</feature>
<dbReference type="InterPro" id="IPR006638">
    <property type="entry name" value="Elp3/MiaA/NifB-like_rSAM"/>
</dbReference>
<feature type="binding site" evidence="11">
    <location>
        <position position="125"/>
    </location>
    <ligand>
        <name>[4Fe-4S] cluster</name>
        <dbReference type="ChEBI" id="CHEBI:49883"/>
        <label>1</label>
    </ligand>
</feature>
<feature type="binding site" evidence="11">
    <location>
        <position position="131"/>
    </location>
    <ligand>
        <name>[4Fe-4S] cluster</name>
        <dbReference type="ChEBI" id="CHEBI:49883"/>
        <label>1</label>
    </ligand>
</feature>
<evidence type="ECO:0000259" key="13">
    <source>
        <dbReference type="PROSITE" id="PS51918"/>
    </source>
</evidence>
<evidence type="ECO:0000256" key="7">
    <source>
        <dbReference type="ARBA" id="ARBA00022723"/>
    </source>
</evidence>
<feature type="binding site" evidence="11">
    <location>
        <position position="155"/>
    </location>
    <ligand>
        <name>[4Fe-4S] cluster</name>
        <dbReference type="ChEBI" id="CHEBI:49883"/>
        <label>2</label>
        <note>4Fe-4S-S-AdoMet</note>
    </ligand>
</feature>
<dbReference type="EMBL" id="JABWDY010000939">
    <property type="protein sequence ID" value="KAF5207800.1"/>
    <property type="molecule type" value="Genomic_DNA"/>
</dbReference>
<dbReference type="PANTHER" id="PTHR10949:SF38">
    <property type="entry name" value="LIPOYL SYNTHASE, CHLOROPLASTIC"/>
    <property type="match status" value="1"/>
</dbReference>
<dbReference type="PANTHER" id="PTHR10949">
    <property type="entry name" value="LIPOYL SYNTHASE"/>
    <property type="match status" value="1"/>
</dbReference>
<dbReference type="NCBIfam" id="NF004019">
    <property type="entry name" value="PRK05481.1"/>
    <property type="match status" value="1"/>
</dbReference>
<protein>
    <recommendedName>
        <fullName evidence="11">Lipoyl synthase, chloroplastic</fullName>
        <ecNumber evidence="11">2.8.1.8</ecNumber>
    </recommendedName>
    <alternativeName>
        <fullName evidence="11">Lipoate synthase</fullName>
        <shortName evidence="11">LS</shortName>
        <shortName evidence="11">Lip-syn</shortName>
    </alternativeName>
    <alternativeName>
        <fullName evidence="11">Lipoate synthase, plastidial</fullName>
        <shortName evidence="11">LIP1p</shortName>
    </alternativeName>
    <alternativeName>
        <fullName evidence="11">Lipoic acid synthase</fullName>
    </alternativeName>
</protein>
<keyword evidence="2 11" id="KW-0004">4Fe-4S</keyword>
<keyword evidence="7 11" id="KW-0479">Metal-binding</keyword>
<dbReference type="FunFam" id="3.20.20.70:FF:000036">
    <property type="entry name" value="Lipoyl synthase, mitochondrial"/>
    <property type="match status" value="1"/>
</dbReference>
<keyword evidence="6 11" id="KW-0949">S-adenosyl-L-methionine</keyword>
<dbReference type="HAMAP" id="MF_00206">
    <property type="entry name" value="Lipoyl_synth"/>
    <property type="match status" value="1"/>
</dbReference>
<feature type="binding site" evidence="11">
    <location>
        <position position="158"/>
    </location>
    <ligand>
        <name>[4Fe-4S] cluster</name>
        <dbReference type="ChEBI" id="CHEBI:49883"/>
        <label>2</label>
        <note>4Fe-4S-S-AdoMet</note>
    </ligand>
</feature>
<comment type="cofactor">
    <cofactor evidence="11">
        <name>[4Fe-4S] cluster</name>
        <dbReference type="ChEBI" id="CHEBI:49883"/>
    </cofactor>
    <text evidence="11">Binds 2 [4Fe-4S] clusters per subunit. One cluster is coordinated with 3 cysteines and an exchangeable S-adenosyl-L-methionine.</text>
</comment>
<comment type="subcellular location">
    <subcellularLocation>
        <location evidence="1 11">Plastid</location>
        <location evidence="1 11">Chloroplast</location>
    </subcellularLocation>
</comment>
<evidence type="ECO:0000256" key="2">
    <source>
        <dbReference type="ARBA" id="ARBA00022485"/>
    </source>
</evidence>
<dbReference type="InterPro" id="IPR027526">
    <property type="entry name" value="Lipoyl_synth_chlpt"/>
</dbReference>
<proteinExistence type="inferred from homology"/>
<dbReference type="AlphaFoldDB" id="A0A7J6XGY7"/>